<comment type="similarity">
    <text evidence="1">Belongs to the leucine-binding protein family.</text>
</comment>
<feature type="signal peptide" evidence="3">
    <location>
        <begin position="1"/>
        <end position="18"/>
    </location>
</feature>
<feature type="chain" id="PRO_5036680224" evidence="3">
    <location>
        <begin position="19"/>
        <end position="350"/>
    </location>
</feature>
<reference evidence="5" key="1">
    <citation type="submission" date="2021-04" db="EMBL/GenBank/DDBJ databases">
        <title>Pseudaminobacter soli sp. nov., isolated from paddy soil contaminated by heavy metals.</title>
        <authorList>
            <person name="Zhang K."/>
        </authorList>
    </citation>
    <scope>NUCLEOTIDE SEQUENCE</scope>
    <source>
        <strain evidence="5">19-2017</strain>
    </source>
</reference>
<evidence type="ECO:0000313" key="5">
    <source>
        <dbReference type="EMBL" id="MBS3647450.1"/>
    </source>
</evidence>
<protein>
    <submittedName>
        <fullName evidence="5">Branched-chain amino acid ABC transporter substrate-binding protein</fullName>
    </submittedName>
</protein>
<dbReference type="Gene3D" id="3.40.50.2300">
    <property type="match status" value="2"/>
</dbReference>
<dbReference type="EMBL" id="JAGWCR010000001">
    <property type="protein sequence ID" value="MBS3647450.1"/>
    <property type="molecule type" value="Genomic_DNA"/>
</dbReference>
<gene>
    <name evidence="5" type="ORF">KEU06_02275</name>
</gene>
<dbReference type="Proteomes" id="UP000680348">
    <property type="component" value="Unassembled WGS sequence"/>
</dbReference>
<dbReference type="RefSeq" id="WP_188252983.1">
    <property type="nucleotide sequence ID" value="NZ_JABVCF010000001.1"/>
</dbReference>
<sequence>MKLATTAIALMAFGVAVAAARAEVPAIGVVAPLSGESEMLGKQVVAGAQAAAGGARVEIADDRCTAEGGAEAAREFVAAKVRFVVGFLCTESIEAALPILKQAGIPTITPGVRTDSLTDRREKTGWLVYRLAPRADAEGKAIANLLVPLWRDSLFAIIDDGTIYGRDLAETFRAAAENKALKPVFFDTYRPQMENQIGLIGRLRRAGATNVMVGGDRDDVAVMARDAAALGARMTFAGGEVLRSASNGVPLPAGTLMVGLPEWSEIADPAILPKIKQSGILPEGYFLPSYAAMQIALAAASSAGSGSPVLTGPFATALGEIRFDQKGDLVDNPYRLFRFDGSRFVSLESQ</sequence>
<evidence type="ECO:0000259" key="4">
    <source>
        <dbReference type="Pfam" id="PF13458"/>
    </source>
</evidence>
<evidence type="ECO:0000256" key="1">
    <source>
        <dbReference type="ARBA" id="ARBA00010062"/>
    </source>
</evidence>
<dbReference type="Pfam" id="PF13458">
    <property type="entry name" value="Peripla_BP_6"/>
    <property type="match status" value="1"/>
</dbReference>
<evidence type="ECO:0000256" key="2">
    <source>
        <dbReference type="ARBA" id="ARBA00022729"/>
    </source>
</evidence>
<organism evidence="5 6">
    <name type="scientific">Pseudaminobacter soli</name>
    <name type="common">ex Zhang et al. 2022</name>
    <dbReference type="NCBI Taxonomy" id="2831468"/>
    <lineage>
        <taxon>Bacteria</taxon>
        <taxon>Pseudomonadati</taxon>
        <taxon>Pseudomonadota</taxon>
        <taxon>Alphaproteobacteria</taxon>
        <taxon>Hyphomicrobiales</taxon>
        <taxon>Phyllobacteriaceae</taxon>
        <taxon>Pseudaminobacter</taxon>
    </lineage>
</organism>
<proteinExistence type="inferred from homology"/>
<keyword evidence="2 3" id="KW-0732">Signal</keyword>
<evidence type="ECO:0000313" key="6">
    <source>
        <dbReference type="Proteomes" id="UP000680348"/>
    </source>
</evidence>
<dbReference type="PANTHER" id="PTHR47151">
    <property type="entry name" value="LEU/ILE/VAL-BINDING ABC TRANSPORTER SUBUNIT"/>
    <property type="match status" value="1"/>
</dbReference>
<name>A0A942I6M2_9HYPH</name>
<evidence type="ECO:0000256" key="3">
    <source>
        <dbReference type="SAM" id="SignalP"/>
    </source>
</evidence>
<dbReference type="SUPFAM" id="SSF53822">
    <property type="entry name" value="Periplasmic binding protein-like I"/>
    <property type="match status" value="1"/>
</dbReference>
<dbReference type="CDD" id="cd06342">
    <property type="entry name" value="PBP1_ABC_LIVBP-like"/>
    <property type="match status" value="1"/>
</dbReference>
<dbReference type="InterPro" id="IPR028082">
    <property type="entry name" value="Peripla_BP_I"/>
</dbReference>
<accession>A0A942I6M2</accession>
<comment type="caution">
    <text evidence="5">The sequence shown here is derived from an EMBL/GenBank/DDBJ whole genome shotgun (WGS) entry which is preliminary data.</text>
</comment>
<dbReference type="InterPro" id="IPR028081">
    <property type="entry name" value="Leu-bd"/>
</dbReference>
<dbReference type="PANTHER" id="PTHR47151:SF2">
    <property type="entry name" value="AMINO ACID BINDING PROTEIN"/>
    <property type="match status" value="1"/>
</dbReference>
<dbReference type="AlphaFoldDB" id="A0A942I6M2"/>
<feature type="domain" description="Leucine-binding protein" evidence="4">
    <location>
        <begin position="27"/>
        <end position="304"/>
    </location>
</feature>
<keyword evidence="6" id="KW-1185">Reference proteome</keyword>